<dbReference type="InterPro" id="IPR026444">
    <property type="entry name" value="Secre_tail"/>
</dbReference>
<gene>
    <name evidence="6" type="ORF">ENX07_05115</name>
</gene>
<dbReference type="EMBL" id="DTMQ01000036">
    <property type="protein sequence ID" value="HGE99434.1"/>
    <property type="molecule type" value="Genomic_DNA"/>
</dbReference>
<dbReference type="Gene3D" id="2.130.10.130">
    <property type="entry name" value="Integrin alpha, N-terminal"/>
    <property type="match status" value="3"/>
</dbReference>
<dbReference type="GO" id="GO:0016787">
    <property type="term" value="F:hydrolase activity"/>
    <property type="evidence" value="ECO:0007669"/>
    <property type="project" value="UniProtKB-KW"/>
</dbReference>
<dbReference type="GO" id="GO:0007155">
    <property type="term" value="P:cell adhesion"/>
    <property type="evidence" value="ECO:0007669"/>
    <property type="project" value="InterPro"/>
</dbReference>
<dbReference type="PROSITE" id="PS51470">
    <property type="entry name" value="FG_GAP"/>
    <property type="match status" value="1"/>
</dbReference>
<evidence type="ECO:0000259" key="5">
    <source>
        <dbReference type="Pfam" id="PF18962"/>
    </source>
</evidence>
<dbReference type="InterPro" id="IPR013517">
    <property type="entry name" value="FG-GAP"/>
</dbReference>
<keyword evidence="3" id="KW-0378">Hydrolase</keyword>
<evidence type="ECO:0000256" key="1">
    <source>
        <dbReference type="ARBA" id="ARBA00022729"/>
    </source>
</evidence>
<dbReference type="Pfam" id="PF01839">
    <property type="entry name" value="FG-GAP"/>
    <property type="match status" value="1"/>
</dbReference>
<dbReference type="PANTHER" id="PTHR23221:SF7">
    <property type="entry name" value="PHOSPHATIDYLINOSITOL-GLYCAN-SPECIFIC PHOSPHOLIPASE D"/>
    <property type="match status" value="1"/>
</dbReference>
<evidence type="ECO:0000313" key="6">
    <source>
        <dbReference type="EMBL" id="HGE99434.1"/>
    </source>
</evidence>
<protein>
    <submittedName>
        <fullName evidence="6">T9SS type A sorting domain-containing protein</fullName>
    </submittedName>
</protein>
<sequence length="556" mass="60960">MINKIMKSDCLSRCPLPMGMNWGKISKFLIPFLFLSLTGFAQQTYNLEIIWQKGVVDSLFYVYGFDLGAGDFNGDGFSDIVIHGDSGPYPYTSKAYLFFGGNPFDTIPDIVFVGDSTLYGWHFTRARGIGDINGDGFDDLAINSRCEPDQICRIYIFLGGNPMDTIVDFKIPQFAPRGDFGRVIESGDVNGDGYSDLILGDYWAWNGWGGVGIYFGGPNFDTIPDVILKGGHENELECFGFSASGSGDVNNDGFSDIIIGAPWFGPGRIYIYFGGNPMDTIYDVAMSGEPGTLLGWDGVDFLKNEANSKDYAVAGTALWGGYSPGKIYVLFGGEEMDSVPDLWMIGRTDSSSLGYSISNAGFTARPEASDLIAGAPQEGSAFPGAAYLWLGGSLLDTVPDAWIKGTVRHLSLGAVVASAGDVDGDGRDEIMVSNYTNFAGISKVWVCKYTGVGIEEDQRQYIRRFALKIAPNPAKSQITIQFPLATESKVSLLIYDITGKLVKTIKKEENRLKPGDYELRWDLRDNNQKRVSNGIYFLEVRVDDETREIRKIGVIK</sequence>
<dbReference type="Pfam" id="PF18962">
    <property type="entry name" value="Por_Secre_tail"/>
    <property type="match status" value="1"/>
</dbReference>
<name>A0A7C3YT21_UNCW3</name>
<evidence type="ECO:0000256" key="3">
    <source>
        <dbReference type="ARBA" id="ARBA00022801"/>
    </source>
</evidence>
<keyword evidence="1" id="KW-0732">Signal</keyword>
<dbReference type="Pfam" id="PF13517">
    <property type="entry name" value="FG-GAP_3"/>
    <property type="match status" value="1"/>
</dbReference>
<reference evidence="6" key="1">
    <citation type="journal article" date="2020" name="mSystems">
        <title>Genome- and Community-Level Interaction Insights into Carbon Utilization and Element Cycling Functions of Hydrothermarchaeota in Hydrothermal Sediment.</title>
        <authorList>
            <person name="Zhou Z."/>
            <person name="Liu Y."/>
            <person name="Xu W."/>
            <person name="Pan J."/>
            <person name="Luo Z.H."/>
            <person name="Li M."/>
        </authorList>
    </citation>
    <scope>NUCLEOTIDE SEQUENCE [LARGE SCALE GENOMIC DNA]</scope>
    <source>
        <strain evidence="6">SpSt-906</strain>
    </source>
</reference>
<dbReference type="AlphaFoldDB" id="A0A7C3YT21"/>
<organism evidence="6">
    <name type="scientific">candidate division WOR-3 bacterium</name>
    <dbReference type="NCBI Taxonomy" id="2052148"/>
    <lineage>
        <taxon>Bacteria</taxon>
        <taxon>Bacteria division WOR-3</taxon>
    </lineage>
</organism>
<dbReference type="InterPro" id="IPR013519">
    <property type="entry name" value="Int_alpha_beta-p"/>
</dbReference>
<dbReference type="SMART" id="SM00191">
    <property type="entry name" value="Int_alpha"/>
    <property type="match status" value="5"/>
</dbReference>
<proteinExistence type="predicted"/>
<dbReference type="InterPro" id="IPR028994">
    <property type="entry name" value="Integrin_alpha_N"/>
</dbReference>
<dbReference type="PRINTS" id="PR01185">
    <property type="entry name" value="INTEGRINA"/>
</dbReference>
<feature type="domain" description="Secretion system C-terminal sorting" evidence="5">
    <location>
        <begin position="470"/>
        <end position="552"/>
    </location>
</feature>
<comment type="caution">
    <text evidence="6">The sequence shown here is derived from an EMBL/GenBank/DDBJ whole genome shotgun (WGS) entry which is preliminary data.</text>
</comment>
<accession>A0A7C3YT21</accession>
<dbReference type="GO" id="GO:0008305">
    <property type="term" value="C:integrin complex"/>
    <property type="evidence" value="ECO:0007669"/>
    <property type="project" value="InterPro"/>
</dbReference>
<keyword evidence="2" id="KW-0677">Repeat</keyword>
<evidence type="ECO:0000256" key="2">
    <source>
        <dbReference type="ARBA" id="ARBA00022737"/>
    </source>
</evidence>
<dbReference type="PANTHER" id="PTHR23221">
    <property type="entry name" value="GLYCOSYLPHOSPHATIDYLINOSITOL PHOSPHOLIPASE D"/>
    <property type="match status" value="1"/>
</dbReference>
<dbReference type="InterPro" id="IPR000413">
    <property type="entry name" value="Integrin_alpha"/>
</dbReference>
<dbReference type="NCBIfam" id="TIGR04183">
    <property type="entry name" value="Por_Secre_tail"/>
    <property type="match status" value="1"/>
</dbReference>
<dbReference type="SUPFAM" id="SSF69318">
    <property type="entry name" value="Integrin alpha N-terminal domain"/>
    <property type="match status" value="2"/>
</dbReference>
<evidence type="ECO:0000256" key="4">
    <source>
        <dbReference type="ARBA" id="ARBA00023180"/>
    </source>
</evidence>
<keyword evidence="4" id="KW-0325">Glycoprotein</keyword>
<dbReference type="Gene3D" id="2.60.40.4070">
    <property type="match status" value="1"/>
</dbReference>